<keyword evidence="3" id="KW-1185">Reference proteome</keyword>
<protein>
    <submittedName>
        <fullName evidence="2">Uncharacterized protein</fullName>
    </submittedName>
</protein>
<feature type="compositionally biased region" description="Polar residues" evidence="1">
    <location>
        <begin position="274"/>
        <end position="283"/>
    </location>
</feature>
<accession>A0AAD8JT38</accession>
<feature type="compositionally biased region" description="Basic and acidic residues" evidence="1">
    <location>
        <begin position="179"/>
        <end position="204"/>
    </location>
</feature>
<evidence type="ECO:0000313" key="3">
    <source>
        <dbReference type="Proteomes" id="UP001229421"/>
    </source>
</evidence>
<dbReference type="PANTHER" id="PTHR33700:SF22">
    <property type="entry name" value="PROTEIN, PUTATIVE-RELATED"/>
    <property type="match status" value="1"/>
</dbReference>
<feature type="region of interest" description="Disordered" evidence="1">
    <location>
        <begin position="239"/>
        <end position="283"/>
    </location>
</feature>
<gene>
    <name evidence="2" type="ORF">QVD17_36880</name>
</gene>
<feature type="region of interest" description="Disordered" evidence="1">
    <location>
        <begin position="76"/>
        <end position="220"/>
    </location>
</feature>
<dbReference type="AlphaFoldDB" id="A0AAD8JT38"/>
<proteinExistence type="predicted"/>
<dbReference type="PANTHER" id="PTHR33700">
    <property type="entry name" value="MYB-LIKE PROTEIN X"/>
    <property type="match status" value="1"/>
</dbReference>
<evidence type="ECO:0000256" key="1">
    <source>
        <dbReference type="SAM" id="MobiDB-lite"/>
    </source>
</evidence>
<name>A0AAD8JT38_TARER</name>
<dbReference type="Proteomes" id="UP001229421">
    <property type="component" value="Unassembled WGS sequence"/>
</dbReference>
<evidence type="ECO:0000313" key="2">
    <source>
        <dbReference type="EMBL" id="KAK1410345.1"/>
    </source>
</evidence>
<feature type="compositionally biased region" description="Basic and acidic residues" evidence="1">
    <location>
        <begin position="109"/>
        <end position="154"/>
    </location>
</feature>
<organism evidence="2 3">
    <name type="scientific">Tagetes erecta</name>
    <name type="common">African marigold</name>
    <dbReference type="NCBI Taxonomy" id="13708"/>
    <lineage>
        <taxon>Eukaryota</taxon>
        <taxon>Viridiplantae</taxon>
        <taxon>Streptophyta</taxon>
        <taxon>Embryophyta</taxon>
        <taxon>Tracheophyta</taxon>
        <taxon>Spermatophyta</taxon>
        <taxon>Magnoliopsida</taxon>
        <taxon>eudicotyledons</taxon>
        <taxon>Gunneridae</taxon>
        <taxon>Pentapetalae</taxon>
        <taxon>asterids</taxon>
        <taxon>campanulids</taxon>
        <taxon>Asterales</taxon>
        <taxon>Asteraceae</taxon>
        <taxon>Asteroideae</taxon>
        <taxon>Heliantheae alliance</taxon>
        <taxon>Tageteae</taxon>
        <taxon>Tagetes</taxon>
    </lineage>
</organism>
<feature type="compositionally biased region" description="Acidic residues" evidence="1">
    <location>
        <begin position="168"/>
        <end position="178"/>
    </location>
</feature>
<comment type="caution">
    <text evidence="2">The sequence shown here is derived from an EMBL/GenBank/DDBJ whole genome shotgun (WGS) entry which is preliminary data.</text>
</comment>
<dbReference type="EMBL" id="JAUHHV010000010">
    <property type="protein sequence ID" value="KAK1410345.1"/>
    <property type="molecule type" value="Genomic_DNA"/>
</dbReference>
<feature type="compositionally biased region" description="Acidic residues" evidence="1">
    <location>
        <begin position="92"/>
        <end position="108"/>
    </location>
</feature>
<sequence>MFKSPRRNGRNKGLRMKHVIQMSMLLGVSIWLLYQIHNSDGKKSSVTTNISYKLLNNSDGSKDIFKLGRKVLRPKVKETKEHIDGEEKNENEGSDDVVEDRESDEHEEVGENGRADGKEDGEEMKEHENENEFDEEIKLKLNENTRNEQNEKKMNPNLKGVGKSVASDDIDDGDGDDDQSVRGEVENDKISVEQPSVDHNEHGSKNKTAQQMNYAPDSDSHKTITAKFVISTGNENTTNVKTEFEQKDDGSVLEEEKDALTDLETLPEGGTGGSITHENVATE</sequence>
<feature type="compositionally biased region" description="Basic and acidic residues" evidence="1">
    <location>
        <begin position="76"/>
        <end position="91"/>
    </location>
</feature>
<reference evidence="2" key="1">
    <citation type="journal article" date="2023" name="bioRxiv">
        <title>Improved chromosome-level genome assembly for marigold (Tagetes erecta).</title>
        <authorList>
            <person name="Jiang F."/>
            <person name="Yuan L."/>
            <person name="Wang S."/>
            <person name="Wang H."/>
            <person name="Xu D."/>
            <person name="Wang A."/>
            <person name="Fan W."/>
        </authorList>
    </citation>
    <scope>NUCLEOTIDE SEQUENCE</scope>
    <source>
        <strain evidence="2">WSJ</strain>
        <tissue evidence="2">Leaf</tissue>
    </source>
</reference>